<keyword evidence="2" id="KW-1185">Reference proteome</keyword>
<accession>A0A562N3U2</accession>
<evidence type="ECO:0000313" key="2">
    <source>
        <dbReference type="Proteomes" id="UP000317122"/>
    </source>
</evidence>
<comment type="caution">
    <text evidence="1">The sequence shown here is derived from an EMBL/GenBank/DDBJ whole genome shotgun (WGS) entry which is preliminary data.</text>
</comment>
<name>A0A562N3U2_9HYPH</name>
<dbReference type="Proteomes" id="UP000317122">
    <property type="component" value="Unassembled WGS sequence"/>
</dbReference>
<organism evidence="1 2">
    <name type="scientific">Mesorhizobium tianshanense</name>
    <dbReference type="NCBI Taxonomy" id="39844"/>
    <lineage>
        <taxon>Bacteria</taxon>
        <taxon>Pseudomonadati</taxon>
        <taxon>Pseudomonadota</taxon>
        <taxon>Alphaproteobacteria</taxon>
        <taxon>Hyphomicrobiales</taxon>
        <taxon>Phyllobacteriaceae</taxon>
        <taxon>Mesorhizobium</taxon>
    </lineage>
</organism>
<protein>
    <submittedName>
        <fullName evidence="1">Uncharacterized protein</fullName>
    </submittedName>
</protein>
<proteinExistence type="predicted"/>
<reference evidence="1 2" key="1">
    <citation type="journal article" date="2015" name="Stand. Genomic Sci.">
        <title>Genomic Encyclopedia of Bacterial and Archaeal Type Strains, Phase III: the genomes of soil and plant-associated and newly described type strains.</title>
        <authorList>
            <person name="Whitman W.B."/>
            <person name="Woyke T."/>
            <person name="Klenk H.P."/>
            <person name="Zhou Y."/>
            <person name="Lilburn T.G."/>
            <person name="Beck B.J."/>
            <person name="De Vos P."/>
            <person name="Vandamme P."/>
            <person name="Eisen J.A."/>
            <person name="Garrity G."/>
            <person name="Hugenholtz P."/>
            <person name="Kyrpides N.C."/>
        </authorList>
    </citation>
    <scope>NUCLEOTIDE SEQUENCE [LARGE SCALE GENOMIC DNA]</scope>
    <source>
        <strain evidence="1 2">CGMCC 1.2546</strain>
    </source>
</reference>
<sequence>MTMMRDLRSHKSVVLVNGEKVCNERSVLRDGGALFVRDAN</sequence>
<dbReference type="AlphaFoldDB" id="A0A562N3U2"/>
<gene>
    <name evidence="1" type="ORF">IQ26_05803</name>
</gene>
<evidence type="ECO:0000313" key="1">
    <source>
        <dbReference type="EMBL" id="TWI26847.1"/>
    </source>
</evidence>
<dbReference type="EMBL" id="VLKT01000046">
    <property type="protein sequence ID" value="TWI26847.1"/>
    <property type="molecule type" value="Genomic_DNA"/>
</dbReference>